<dbReference type="Gene3D" id="2.60.120.260">
    <property type="entry name" value="Galactose-binding domain-like"/>
    <property type="match status" value="1"/>
</dbReference>
<feature type="region of interest" description="Disordered" evidence="5">
    <location>
        <begin position="388"/>
        <end position="429"/>
    </location>
</feature>
<protein>
    <submittedName>
        <fullName evidence="8">Uncharacterized protein</fullName>
    </submittedName>
</protein>
<organism evidence="8 9">
    <name type="scientific">Pholiota conissans</name>
    <dbReference type="NCBI Taxonomy" id="109636"/>
    <lineage>
        <taxon>Eukaryota</taxon>
        <taxon>Fungi</taxon>
        <taxon>Dikarya</taxon>
        <taxon>Basidiomycota</taxon>
        <taxon>Agaricomycotina</taxon>
        <taxon>Agaricomycetes</taxon>
        <taxon>Agaricomycetidae</taxon>
        <taxon>Agaricales</taxon>
        <taxon>Agaricineae</taxon>
        <taxon>Strophariaceae</taxon>
        <taxon>Pholiota</taxon>
    </lineage>
</organism>
<keyword evidence="9" id="KW-1185">Reference proteome</keyword>
<evidence type="ECO:0000313" key="9">
    <source>
        <dbReference type="Proteomes" id="UP000807469"/>
    </source>
</evidence>
<dbReference type="AlphaFoldDB" id="A0A9P5ZBS6"/>
<keyword evidence="2 6" id="KW-0812">Transmembrane</keyword>
<dbReference type="GO" id="GO:0071944">
    <property type="term" value="C:cell periphery"/>
    <property type="evidence" value="ECO:0007669"/>
    <property type="project" value="UniProtKB-ARBA"/>
</dbReference>
<feature type="compositionally biased region" description="Acidic residues" evidence="5">
    <location>
        <begin position="407"/>
        <end position="417"/>
    </location>
</feature>
<dbReference type="PANTHER" id="PTHR15549">
    <property type="entry name" value="PAIRED IMMUNOGLOBULIN-LIKE TYPE 2 RECEPTOR"/>
    <property type="match status" value="1"/>
</dbReference>
<dbReference type="Proteomes" id="UP000807469">
    <property type="component" value="Unassembled WGS sequence"/>
</dbReference>
<feature type="region of interest" description="Disordered" evidence="5">
    <location>
        <begin position="328"/>
        <end position="353"/>
    </location>
</feature>
<comment type="subcellular location">
    <subcellularLocation>
        <location evidence="1">Membrane</location>
        <topology evidence="1">Single-pass membrane protein</topology>
    </subcellularLocation>
</comment>
<reference evidence="8" key="1">
    <citation type="submission" date="2020-11" db="EMBL/GenBank/DDBJ databases">
        <authorList>
            <consortium name="DOE Joint Genome Institute"/>
            <person name="Ahrendt S."/>
            <person name="Riley R."/>
            <person name="Andreopoulos W."/>
            <person name="Labutti K."/>
            <person name="Pangilinan J."/>
            <person name="Ruiz-Duenas F.J."/>
            <person name="Barrasa J.M."/>
            <person name="Sanchez-Garcia M."/>
            <person name="Camarero S."/>
            <person name="Miyauchi S."/>
            <person name="Serrano A."/>
            <person name="Linde D."/>
            <person name="Babiker R."/>
            <person name="Drula E."/>
            <person name="Ayuso-Fernandez I."/>
            <person name="Pacheco R."/>
            <person name="Padilla G."/>
            <person name="Ferreira P."/>
            <person name="Barriuso J."/>
            <person name="Kellner H."/>
            <person name="Castanera R."/>
            <person name="Alfaro M."/>
            <person name="Ramirez L."/>
            <person name="Pisabarro A.G."/>
            <person name="Kuo A."/>
            <person name="Tritt A."/>
            <person name="Lipzen A."/>
            <person name="He G."/>
            <person name="Yan M."/>
            <person name="Ng V."/>
            <person name="Cullen D."/>
            <person name="Martin F."/>
            <person name="Rosso M.-N."/>
            <person name="Henrissat B."/>
            <person name="Hibbett D."/>
            <person name="Martinez A.T."/>
            <person name="Grigoriev I.V."/>
        </authorList>
    </citation>
    <scope>NUCLEOTIDE SEQUENCE</scope>
    <source>
        <strain evidence="8">CIRM-BRFM 674</strain>
    </source>
</reference>
<feature type="compositionally biased region" description="Low complexity" evidence="5">
    <location>
        <begin position="393"/>
        <end position="406"/>
    </location>
</feature>
<evidence type="ECO:0000256" key="6">
    <source>
        <dbReference type="SAM" id="Phobius"/>
    </source>
</evidence>
<evidence type="ECO:0000256" key="7">
    <source>
        <dbReference type="SAM" id="SignalP"/>
    </source>
</evidence>
<dbReference type="InterPro" id="IPR051694">
    <property type="entry name" value="Immunoregulatory_rcpt-like"/>
</dbReference>
<evidence type="ECO:0000256" key="5">
    <source>
        <dbReference type="SAM" id="MobiDB-lite"/>
    </source>
</evidence>
<name>A0A9P5ZBS6_9AGAR</name>
<keyword evidence="4 6" id="KW-0472">Membrane</keyword>
<feature type="chain" id="PRO_5040116962" evidence="7">
    <location>
        <begin position="26"/>
        <end position="429"/>
    </location>
</feature>
<feature type="signal peptide" evidence="7">
    <location>
        <begin position="1"/>
        <end position="25"/>
    </location>
</feature>
<accession>A0A9P5ZBS6</accession>
<comment type="caution">
    <text evidence="8">The sequence shown here is derived from an EMBL/GenBank/DDBJ whole genome shotgun (WGS) entry which is preliminary data.</text>
</comment>
<dbReference type="OrthoDB" id="2758521at2759"/>
<feature type="transmembrane region" description="Helical" evidence="6">
    <location>
        <begin position="279"/>
        <end position="301"/>
    </location>
</feature>
<evidence type="ECO:0000256" key="3">
    <source>
        <dbReference type="ARBA" id="ARBA00022989"/>
    </source>
</evidence>
<proteinExistence type="predicted"/>
<gene>
    <name evidence="8" type="ORF">BDN70DRAFT_928029</name>
</gene>
<dbReference type="GO" id="GO:0016020">
    <property type="term" value="C:membrane"/>
    <property type="evidence" value="ECO:0007669"/>
    <property type="project" value="UniProtKB-SubCell"/>
</dbReference>
<evidence type="ECO:0000256" key="4">
    <source>
        <dbReference type="ARBA" id="ARBA00023136"/>
    </source>
</evidence>
<evidence type="ECO:0000256" key="1">
    <source>
        <dbReference type="ARBA" id="ARBA00004167"/>
    </source>
</evidence>
<sequence length="429" mass="46423">MVLRRGRSGVFWLGTAWAFLPCILAAEVNRTIDDSLGDSQTGLKVVYLPGLNHGWNDQTCIGCAIRPDTSKAFDRTYTGATYHPDRDFSMNITMQFNGTAIYVFFILPNNAGAEVTTLTVANFTLDGIAQPPFIHNPDMSTTDFEFNQLVFQQKGLSNTQHTLIVGMTELQVDAFLSFDYAIYTQDEVDLAATVTGVSTTPSPLSNTSTSTVAKTTTSATSMLIGAASPTTSSGSITSTIKPSDLTQTTTTDAPLGTDTPTTTNITMNPTNNIKLPIDAIAGGVSAGALLIVLIIILIFCLKRRRRQAPPIAPFIQSTRWFVNVNIPTNNRGTPPTPPISKTKRNPVTPAPAHQDAEVGVVTGKLDLRLRMMREEVSHLTTQITLLREQQRSADATATATVTQDQVGEPEADDDDVLPEYTSERMPSYG</sequence>
<feature type="region of interest" description="Disordered" evidence="5">
    <location>
        <begin position="233"/>
        <end position="264"/>
    </location>
</feature>
<keyword evidence="7" id="KW-0732">Signal</keyword>
<evidence type="ECO:0000256" key="2">
    <source>
        <dbReference type="ARBA" id="ARBA00022692"/>
    </source>
</evidence>
<evidence type="ECO:0000313" key="8">
    <source>
        <dbReference type="EMBL" id="KAF9484774.1"/>
    </source>
</evidence>
<keyword evidence="3 6" id="KW-1133">Transmembrane helix</keyword>
<dbReference type="EMBL" id="MU155140">
    <property type="protein sequence ID" value="KAF9484774.1"/>
    <property type="molecule type" value="Genomic_DNA"/>
</dbReference>